<accession>A0A5K7SFJ0</accession>
<dbReference type="SUPFAM" id="SSF58113">
    <property type="entry name" value="Apolipoprotein A-I"/>
    <property type="match status" value="1"/>
</dbReference>
<dbReference type="Proteomes" id="UP001193389">
    <property type="component" value="Chromosome"/>
</dbReference>
<name>A0A5K7SFJ0_9BACT</name>
<protein>
    <submittedName>
        <fullName evidence="1">Uncharacterized protein</fullName>
    </submittedName>
</protein>
<dbReference type="Pfam" id="PF19775">
    <property type="entry name" value="DUF6261"/>
    <property type="match status" value="1"/>
</dbReference>
<dbReference type="InterPro" id="IPR046228">
    <property type="entry name" value="DUF6261"/>
</dbReference>
<dbReference type="RefSeq" id="WP_318348522.1">
    <property type="nucleotide sequence ID" value="NZ_AP018694.1"/>
</dbReference>
<dbReference type="AlphaFoldDB" id="A0A5K7SFJ0"/>
<proteinExistence type="predicted"/>
<sequence>METKEFTIVYLKNLKIDDLFSLNKSTIEYADPVKENIGEMPKATLARLVSDNHAMELQMNKALKNLLTPQLVEMNADREDRFAEIKRNVTTVLKGRDLPKKNAAENLKVFLDPYWNTNKKAMNTQTGVLREMFGKYNLNDEMKAYAVTIGIAQMMTELDMANDMFNQLYQNRLTQDAAIEGPSATSLRAAATKSYEQFCTAVEQAVNFMPTATLTTLFNQLDELRKTYARLIHTKKEEPKPDPTPAE</sequence>
<evidence type="ECO:0000313" key="1">
    <source>
        <dbReference type="EMBL" id="BBE20370.1"/>
    </source>
</evidence>
<evidence type="ECO:0000313" key="2">
    <source>
        <dbReference type="Proteomes" id="UP001193389"/>
    </source>
</evidence>
<keyword evidence="2" id="KW-1185">Reference proteome</keyword>
<organism evidence="1 2">
    <name type="scientific">Aquipluma nitroreducens</name>
    <dbReference type="NCBI Taxonomy" id="2010828"/>
    <lineage>
        <taxon>Bacteria</taxon>
        <taxon>Pseudomonadati</taxon>
        <taxon>Bacteroidota</taxon>
        <taxon>Bacteroidia</taxon>
        <taxon>Marinilabiliales</taxon>
        <taxon>Prolixibacteraceae</taxon>
        <taxon>Aquipluma</taxon>
    </lineage>
</organism>
<dbReference type="EMBL" id="AP018694">
    <property type="protein sequence ID" value="BBE20370.1"/>
    <property type="molecule type" value="Genomic_DNA"/>
</dbReference>
<gene>
    <name evidence="1" type="ORF">AQPE_4561</name>
</gene>
<dbReference type="KEGG" id="anf:AQPE_4561"/>
<reference evidence="1" key="1">
    <citation type="journal article" date="2020" name="Int. J. Syst. Evol. Microbiol.">
        <title>Aquipluma nitroreducens gen. nov. sp. nov., a novel facultatively anaerobic bacterium isolated from a freshwater lake.</title>
        <authorList>
            <person name="Watanabe M."/>
            <person name="Kojima H."/>
            <person name="Fukui M."/>
        </authorList>
    </citation>
    <scope>NUCLEOTIDE SEQUENCE</scope>
    <source>
        <strain evidence="1">MeG22</strain>
    </source>
</reference>